<reference evidence="3" key="1">
    <citation type="journal article" date="2020" name="bioRxiv">
        <title>Chromosome-level reference genome of the European wasp spider Argiope bruennichi: a resource for studies on range expansion and evolutionary adaptation.</title>
        <authorList>
            <person name="Sheffer M.M."/>
            <person name="Hoppe A."/>
            <person name="Krehenwinkel H."/>
            <person name="Uhl G."/>
            <person name="Kuss A.W."/>
            <person name="Jensen L."/>
            <person name="Jensen C."/>
            <person name="Gillespie R.G."/>
            <person name="Hoff K.J."/>
            <person name="Prost S."/>
        </authorList>
    </citation>
    <scope>NUCLEOTIDE SEQUENCE</scope>
</reference>
<reference evidence="3" key="2">
    <citation type="submission" date="2020-06" db="EMBL/GenBank/DDBJ databases">
        <authorList>
            <person name="Sheffer M."/>
        </authorList>
    </citation>
    <scope>NUCLEOTIDE SEQUENCE</scope>
</reference>
<name>A0A8T0FVS6_ARGBR</name>
<keyword evidence="2" id="KW-0732">Signal</keyword>
<feature type="chain" id="PRO_5035758424" evidence="2">
    <location>
        <begin position="18"/>
        <end position="203"/>
    </location>
</feature>
<proteinExistence type="predicted"/>
<organism evidence="3 4">
    <name type="scientific">Argiope bruennichi</name>
    <name type="common">Wasp spider</name>
    <name type="synonym">Aranea bruennichi</name>
    <dbReference type="NCBI Taxonomy" id="94029"/>
    <lineage>
        <taxon>Eukaryota</taxon>
        <taxon>Metazoa</taxon>
        <taxon>Ecdysozoa</taxon>
        <taxon>Arthropoda</taxon>
        <taxon>Chelicerata</taxon>
        <taxon>Arachnida</taxon>
        <taxon>Araneae</taxon>
        <taxon>Araneomorphae</taxon>
        <taxon>Entelegynae</taxon>
        <taxon>Araneoidea</taxon>
        <taxon>Araneidae</taxon>
        <taxon>Argiope</taxon>
    </lineage>
</organism>
<evidence type="ECO:0000313" key="4">
    <source>
        <dbReference type="Proteomes" id="UP000807504"/>
    </source>
</evidence>
<feature type="signal peptide" evidence="2">
    <location>
        <begin position="1"/>
        <end position="17"/>
    </location>
</feature>
<evidence type="ECO:0000313" key="3">
    <source>
        <dbReference type="EMBL" id="KAF8795217.1"/>
    </source>
</evidence>
<sequence>MQLKVVVLLVVFAFVRAEEEACGEEKAGECVVKLLASILEETTDEQDCATLAEASSCLEEAAKECTEGARNEEIEGGRQFLKILEATNCPPGELPDEVEECVNELEPELMACIDDGVAEILEQVLDLPEETEINEDEIKCGMYEAIAKCVVAKIENKCGEEASLAALNEMMNDEEIKESCKKGTEGESDLGGLMLDLAKKRRK</sequence>
<dbReference type="EMBL" id="JABXBU010000002">
    <property type="protein sequence ID" value="KAF8795217.1"/>
    <property type="molecule type" value="Genomic_DNA"/>
</dbReference>
<comment type="caution">
    <text evidence="3">The sequence shown here is derived from an EMBL/GenBank/DDBJ whole genome shotgun (WGS) entry which is preliminary data.</text>
</comment>
<accession>A0A8T0FVS6</accession>
<evidence type="ECO:0000256" key="2">
    <source>
        <dbReference type="SAM" id="SignalP"/>
    </source>
</evidence>
<protein>
    <submittedName>
        <fullName evidence="3">Uncharacterized protein</fullName>
    </submittedName>
</protein>
<dbReference type="Proteomes" id="UP000807504">
    <property type="component" value="Unassembled WGS sequence"/>
</dbReference>
<keyword evidence="4" id="KW-1185">Reference proteome</keyword>
<feature type="region of interest" description="Disordered" evidence="1">
    <location>
        <begin position="178"/>
        <end position="203"/>
    </location>
</feature>
<dbReference type="AlphaFoldDB" id="A0A8T0FVS6"/>
<gene>
    <name evidence="3" type="ORF">HNY73_003090</name>
</gene>
<evidence type="ECO:0000256" key="1">
    <source>
        <dbReference type="SAM" id="MobiDB-lite"/>
    </source>
</evidence>